<keyword evidence="7" id="KW-1185">Reference proteome</keyword>
<feature type="transmembrane region" description="Helical" evidence="5">
    <location>
        <begin position="175"/>
        <end position="194"/>
    </location>
</feature>
<feature type="transmembrane region" description="Helical" evidence="5">
    <location>
        <begin position="147"/>
        <end position="168"/>
    </location>
</feature>
<evidence type="ECO:0000256" key="3">
    <source>
        <dbReference type="ARBA" id="ARBA00022989"/>
    </source>
</evidence>
<feature type="transmembrane region" description="Helical" evidence="5">
    <location>
        <begin position="6"/>
        <end position="24"/>
    </location>
</feature>
<dbReference type="EMBL" id="AP024601">
    <property type="protein sequence ID" value="BCU82933.1"/>
    <property type="molecule type" value="Genomic_DNA"/>
</dbReference>
<sequence>MMVGQTGSLLVLTLLSYWAGYRLYQRIPHMLMSPVFTSTLIVIGVLWLSHTDYQTYQMANKPLTWLLGPAQVAMAVPLFRGWKLLKKHLSSVLTGVCGGTVSGMLTATLMGKILHLSTVTILSLAPKSATTPVAMMTSQAVGGVPELAAFFAVFTGILGVVAGPVILRWMGVRNILFKGLALGTAGQMIGAARASKWGDAAAAMGIVGMSVTALLIGLFTPLLILFLI</sequence>
<keyword evidence="2 5" id="KW-0812">Transmembrane</keyword>
<proteinExistence type="predicted"/>
<dbReference type="KEGG" id="pabs:JIR001_27160"/>
<reference evidence="6" key="1">
    <citation type="journal article" date="2013" name="Int. J. Syst. Evol. Microbiol.">
        <title>Polycladomyces abyssicola gen. nov., sp. nov., a thermophilic filamentous bacterium isolated from hemipelagic sediment.</title>
        <authorList>
            <person name="Tsubouchi T."/>
            <person name="Shimane Y."/>
            <person name="Mori K."/>
            <person name="Usui K."/>
            <person name="Hiraki T."/>
            <person name="Tame A."/>
            <person name="Uematsu K."/>
            <person name="Maruyama T."/>
            <person name="Hatada Y."/>
        </authorList>
    </citation>
    <scope>NUCLEOTIDE SEQUENCE</scope>
    <source>
        <strain evidence="6">JIR-001</strain>
    </source>
</reference>
<dbReference type="InterPro" id="IPR007300">
    <property type="entry name" value="CidB/LrgB"/>
</dbReference>
<reference evidence="6" key="2">
    <citation type="journal article" date="2021" name="Microbiol. Resour. Announc.">
        <title>Complete Genome Sequence of Polycladomyces abyssicola JIR-001T, Isolated from Hemipelagic Sediment in Deep Seawater.</title>
        <authorList>
            <person name="Tsubouchi T."/>
            <person name="Kaneko Y."/>
        </authorList>
    </citation>
    <scope>NUCLEOTIDE SEQUENCE</scope>
    <source>
        <strain evidence="6">JIR-001</strain>
    </source>
</reference>
<dbReference type="AlphaFoldDB" id="A0A8D5UHQ5"/>
<feature type="transmembrane region" description="Helical" evidence="5">
    <location>
        <begin position="62"/>
        <end position="79"/>
    </location>
</feature>
<evidence type="ECO:0000313" key="6">
    <source>
        <dbReference type="EMBL" id="BCU82933.1"/>
    </source>
</evidence>
<keyword evidence="4 5" id="KW-0472">Membrane</keyword>
<dbReference type="RefSeq" id="WP_212773217.1">
    <property type="nucleotide sequence ID" value="NZ_AP024601.1"/>
</dbReference>
<dbReference type="GO" id="GO:0016020">
    <property type="term" value="C:membrane"/>
    <property type="evidence" value="ECO:0007669"/>
    <property type="project" value="UniProtKB-SubCell"/>
</dbReference>
<evidence type="ECO:0000256" key="4">
    <source>
        <dbReference type="ARBA" id="ARBA00023136"/>
    </source>
</evidence>
<evidence type="ECO:0000313" key="7">
    <source>
        <dbReference type="Proteomes" id="UP000677436"/>
    </source>
</evidence>
<gene>
    <name evidence="6" type="ORF">JIR001_27160</name>
</gene>
<feature type="transmembrane region" description="Helical" evidence="5">
    <location>
        <begin position="31"/>
        <end position="50"/>
    </location>
</feature>
<dbReference type="PANTHER" id="PTHR30249:SF0">
    <property type="entry name" value="PLASTIDAL GLYCOLATE_GLYCERATE TRANSLOCATOR 1, CHLOROPLASTIC"/>
    <property type="match status" value="1"/>
</dbReference>
<evidence type="ECO:0000256" key="5">
    <source>
        <dbReference type="SAM" id="Phobius"/>
    </source>
</evidence>
<evidence type="ECO:0000256" key="1">
    <source>
        <dbReference type="ARBA" id="ARBA00004141"/>
    </source>
</evidence>
<evidence type="ECO:0000256" key="2">
    <source>
        <dbReference type="ARBA" id="ARBA00022692"/>
    </source>
</evidence>
<dbReference type="Proteomes" id="UP000677436">
    <property type="component" value="Chromosome"/>
</dbReference>
<keyword evidence="3 5" id="KW-1133">Transmembrane helix</keyword>
<protein>
    <submittedName>
        <fullName evidence="6">Uncharacterized protein</fullName>
    </submittedName>
</protein>
<dbReference type="PANTHER" id="PTHR30249">
    <property type="entry name" value="PUTATIVE SEROTONIN TRANSPORTER"/>
    <property type="match status" value="1"/>
</dbReference>
<comment type="subcellular location">
    <subcellularLocation>
        <location evidence="1">Membrane</location>
        <topology evidence="1">Multi-pass membrane protein</topology>
    </subcellularLocation>
</comment>
<name>A0A8D5UHQ5_9BACL</name>
<accession>A0A8D5UHQ5</accession>
<organism evidence="6 7">
    <name type="scientific">Polycladomyces abyssicola</name>
    <dbReference type="NCBI Taxonomy" id="1125966"/>
    <lineage>
        <taxon>Bacteria</taxon>
        <taxon>Bacillati</taxon>
        <taxon>Bacillota</taxon>
        <taxon>Bacilli</taxon>
        <taxon>Bacillales</taxon>
        <taxon>Thermoactinomycetaceae</taxon>
        <taxon>Polycladomyces</taxon>
    </lineage>
</organism>
<dbReference type="Pfam" id="PF04172">
    <property type="entry name" value="LrgB"/>
    <property type="match status" value="1"/>
</dbReference>
<feature type="transmembrane region" description="Helical" evidence="5">
    <location>
        <begin position="91"/>
        <end position="114"/>
    </location>
</feature>
<feature type="transmembrane region" description="Helical" evidence="5">
    <location>
        <begin position="200"/>
        <end position="227"/>
    </location>
</feature>